<proteinExistence type="predicted"/>
<accession>A0ACC1NTU5</accession>
<evidence type="ECO:0000313" key="1">
    <source>
        <dbReference type="EMBL" id="KAJ2982484.1"/>
    </source>
</evidence>
<dbReference type="Proteomes" id="UP001143910">
    <property type="component" value="Unassembled WGS sequence"/>
</dbReference>
<keyword evidence="2" id="KW-1185">Reference proteome</keyword>
<comment type="caution">
    <text evidence="1">The sequence shown here is derived from an EMBL/GenBank/DDBJ whole genome shotgun (WGS) entry which is preliminary data.</text>
</comment>
<evidence type="ECO:0000313" key="2">
    <source>
        <dbReference type="Proteomes" id="UP001143910"/>
    </source>
</evidence>
<name>A0ACC1NTU5_9HYPO</name>
<reference evidence="1" key="1">
    <citation type="submission" date="2022-08" db="EMBL/GenBank/DDBJ databases">
        <title>Genome Sequence of Lecanicillium fungicola.</title>
        <authorList>
            <person name="Buettner E."/>
        </authorList>
    </citation>
    <scope>NUCLEOTIDE SEQUENCE</scope>
    <source>
        <strain evidence="1">Babe33</strain>
    </source>
</reference>
<sequence length="287" mass="31056">MWLDREALSNGLHRPADGIRDRPPALLHWDNPSGAEHLATDVGSSQLETSIFRFPAASLQRLKVEVSKCLGSEVPWVSTIDILTALIWSAVISAEMTSDAGIAVARSLHRTGGAQLMRIPVNFRSLHEPPLPEYYLGAAFAISLVRAEEEDLISIAANSGTHSPSLLIPALARVAAAVRTAVSAIDGESVKAAVEYIAAQEDLGGLKLSPKPAKVSIVSWAAEHVYGLEWGREVGRCESVRLPELNGKRYPIILPRLPNGDFEVLVRHDLETMGLLRQGWVTNIGKG</sequence>
<gene>
    <name evidence="1" type="ORF">NQ176_g1348</name>
</gene>
<dbReference type="EMBL" id="JANJQO010000073">
    <property type="protein sequence ID" value="KAJ2982484.1"/>
    <property type="molecule type" value="Genomic_DNA"/>
</dbReference>
<protein>
    <submittedName>
        <fullName evidence="1">Uncharacterized protein</fullName>
    </submittedName>
</protein>
<organism evidence="1 2">
    <name type="scientific">Zarea fungicola</name>
    <dbReference type="NCBI Taxonomy" id="93591"/>
    <lineage>
        <taxon>Eukaryota</taxon>
        <taxon>Fungi</taxon>
        <taxon>Dikarya</taxon>
        <taxon>Ascomycota</taxon>
        <taxon>Pezizomycotina</taxon>
        <taxon>Sordariomycetes</taxon>
        <taxon>Hypocreomycetidae</taxon>
        <taxon>Hypocreales</taxon>
        <taxon>Cordycipitaceae</taxon>
        <taxon>Zarea</taxon>
    </lineage>
</organism>